<name>A0A8E5HMD4_USTVR</name>
<evidence type="ECO:0008006" key="3">
    <source>
        <dbReference type="Google" id="ProtNLM"/>
    </source>
</evidence>
<dbReference type="AlphaFoldDB" id="A0A8E5HMD4"/>
<dbReference type="RefSeq" id="XP_042995583.1">
    <property type="nucleotide sequence ID" value="XM_043139649.1"/>
</dbReference>
<dbReference type="Proteomes" id="UP000027002">
    <property type="component" value="Chromosome 2"/>
</dbReference>
<dbReference type="GO" id="GO:0005737">
    <property type="term" value="C:cytoplasm"/>
    <property type="evidence" value="ECO:0007669"/>
    <property type="project" value="TreeGrafter"/>
</dbReference>
<dbReference type="InterPro" id="IPR022036">
    <property type="entry name" value="DUF3605"/>
</dbReference>
<keyword evidence="2" id="KW-1185">Reference proteome</keyword>
<evidence type="ECO:0000313" key="1">
    <source>
        <dbReference type="EMBL" id="QUC17910.1"/>
    </source>
</evidence>
<dbReference type="OrthoDB" id="10053431at2759"/>
<dbReference type="PANTHER" id="PTHR35020:SF4">
    <property type="entry name" value="N-ACETYLGLUCOSAMINE-INDUCED PROTEIN 1"/>
    <property type="match status" value="1"/>
</dbReference>
<dbReference type="EMBL" id="CP072754">
    <property type="protein sequence ID" value="QUC17910.1"/>
    <property type="molecule type" value="Genomic_DNA"/>
</dbReference>
<proteinExistence type="predicted"/>
<dbReference type="Pfam" id="PF12239">
    <property type="entry name" value="DUF3605"/>
    <property type="match status" value="1"/>
</dbReference>
<dbReference type="GeneID" id="66062929"/>
<evidence type="ECO:0000313" key="2">
    <source>
        <dbReference type="Proteomes" id="UP000027002"/>
    </source>
</evidence>
<dbReference type="GO" id="GO:0006044">
    <property type="term" value="P:N-acetylglucosamine metabolic process"/>
    <property type="evidence" value="ECO:0007669"/>
    <property type="project" value="TreeGrafter"/>
</dbReference>
<protein>
    <recommendedName>
        <fullName evidence="3">N-acetylglucosamine-induced protein 1</fullName>
    </recommendedName>
</protein>
<dbReference type="PANTHER" id="PTHR35020">
    <property type="entry name" value="N-ACETYLGLUCOSAMINE-INDUCED PROTEIN 1"/>
    <property type="match status" value="1"/>
</dbReference>
<gene>
    <name evidence="1" type="ORF">UV8b_02151</name>
</gene>
<dbReference type="KEGG" id="uvi:66062929"/>
<organism evidence="1 2">
    <name type="scientific">Ustilaginoidea virens</name>
    <name type="common">Rice false smut fungus</name>
    <name type="synonym">Villosiclava virens</name>
    <dbReference type="NCBI Taxonomy" id="1159556"/>
    <lineage>
        <taxon>Eukaryota</taxon>
        <taxon>Fungi</taxon>
        <taxon>Dikarya</taxon>
        <taxon>Ascomycota</taxon>
        <taxon>Pezizomycotina</taxon>
        <taxon>Sordariomycetes</taxon>
        <taxon>Hypocreomycetidae</taxon>
        <taxon>Hypocreales</taxon>
        <taxon>Clavicipitaceae</taxon>
        <taxon>Ustilaginoidea</taxon>
    </lineage>
</organism>
<accession>A0A8E5HMD4</accession>
<reference evidence="1" key="1">
    <citation type="submission" date="2020-03" db="EMBL/GenBank/DDBJ databases">
        <title>A mixture of massive structural variations and highly conserved coding sequences in Ustilaginoidea virens genome.</title>
        <authorList>
            <person name="Zhang K."/>
            <person name="Zhao Z."/>
            <person name="Zhang Z."/>
            <person name="Li Y."/>
            <person name="Hsiang T."/>
            <person name="Sun W."/>
        </authorList>
    </citation>
    <scope>NUCLEOTIDE SEQUENCE</scope>
    <source>
        <strain evidence="1">UV-8b</strain>
    </source>
</reference>
<sequence length="223" mass="26048">MGSVDVLPFWQVNCSPQDRTLDCPPFLRGLSEKDQRIIGTPDAAFRVLTWEEVGTIVRENRLEMFQRIPSQLRRYRAFTYRLAEHYGSVASFVLQVRLGWESPVKARGAPFQYADDVRILWNDWPYGLDDRIVHLVVWTKFELKANTTNGDLTKMVRDEIENFVTKTFRSRVPSNNVLWFKNWASLKSIHAVEHFHVLMFDPDVEFVRQVTNGDVPQCAKEEL</sequence>